<reference evidence="1" key="1">
    <citation type="submission" date="2021-05" db="EMBL/GenBank/DDBJ databases">
        <title>A free-living protist that lacks canonical eukaryotic 1 DNA replication and segregation systems.</title>
        <authorList>
            <person name="Salas-Leiva D.E."/>
            <person name="Tromer E.C."/>
            <person name="Curtis B.A."/>
            <person name="Jerlstrom-Hultqvist J."/>
            <person name="Kolisko M."/>
            <person name="Yi Z."/>
            <person name="Salas-Leiva J.S."/>
            <person name="Gallot-Lavallee L."/>
            <person name="Kops G.J.P.L."/>
            <person name="Archibald J.M."/>
            <person name="Simpson A.G.B."/>
            <person name="Roger A.J."/>
        </authorList>
    </citation>
    <scope>NUCLEOTIDE SEQUENCE</scope>
    <source>
        <strain evidence="1">BICM</strain>
    </source>
</reference>
<gene>
    <name evidence="1" type="ORF">J8273_1547</name>
</gene>
<evidence type="ECO:0000313" key="2">
    <source>
        <dbReference type="Proteomes" id="UP000717585"/>
    </source>
</evidence>
<accession>A0A8J6BB23</accession>
<dbReference type="InterPro" id="IPR009091">
    <property type="entry name" value="RCC1/BLIP-II"/>
</dbReference>
<dbReference type="EMBL" id="JAHDYR010000005">
    <property type="protein sequence ID" value="KAG9396542.1"/>
    <property type="molecule type" value="Genomic_DNA"/>
</dbReference>
<dbReference type="Gene3D" id="2.130.10.30">
    <property type="entry name" value="Regulator of chromosome condensation 1/beta-lactamase-inhibitor protein II"/>
    <property type="match status" value="1"/>
</dbReference>
<organism evidence="1 2">
    <name type="scientific">Carpediemonas membranifera</name>
    <dbReference type="NCBI Taxonomy" id="201153"/>
    <lineage>
        <taxon>Eukaryota</taxon>
        <taxon>Metamonada</taxon>
        <taxon>Carpediemonas-like organisms</taxon>
        <taxon>Carpediemonas</taxon>
    </lineage>
</organism>
<dbReference type="SUPFAM" id="SSF50985">
    <property type="entry name" value="RCC1/BLIP-II"/>
    <property type="match status" value="1"/>
</dbReference>
<name>A0A8J6BB23_9EUKA</name>
<protein>
    <submittedName>
        <fullName evidence="1">Uncharacterized protein</fullName>
    </submittedName>
</protein>
<dbReference type="Proteomes" id="UP000717585">
    <property type="component" value="Unassembled WGS sequence"/>
</dbReference>
<evidence type="ECO:0000313" key="1">
    <source>
        <dbReference type="EMBL" id="KAG9396542.1"/>
    </source>
</evidence>
<keyword evidence="2" id="KW-1185">Reference proteome</keyword>
<sequence length="552" mass="59994">MIEQSKPPHIDAFRAAYALSVRITQDMAGDVPSILARLFQLEFGDSAELNDDRINQGVIGDDLAAVLSDLEPSNAAARILLCRARQYLHAGPELSMNIELSDGVVLPDRLHTVLQGTLWAILMGAGADPDLYDEEDEGDLGRKEHKVYDLVAPETHKSLWFLCKKTFFTYNVATKENHLTKDGDGSLPISLFRRYGGRLFSRGYNDNQILGYPSQEYSPQYTLVRVPPVHDFFVDESVAVAVTPMGLYGWGCDGEGVLGLGWDGPAFPTRLVFNASSAVASFEAELRSWHKDRLVTQLVLTHSLALLSTRAGLVASGQFSECLVNPGLETTEFNPVPLPDGFRAGHVEVVGEMVLVTDECTGAVLASGTNECGQLGLGRVDDLTRLVPLPYSFDRVLFNSYTHTVLSAGRALLFIGDPRPQFRHFLPDNGDAMLTAPVPLVLPHAASAAFLSFSIALFVRADGRGAFGADNEGHSISFPFIPTVVRVSYRHGKATVFLSTATSWYGFGWNELGQVSSVSQAPFIHIPIEVDPATVTGLELVRAVAVEVDGSE</sequence>
<comment type="caution">
    <text evidence="1">The sequence shown here is derived from an EMBL/GenBank/DDBJ whole genome shotgun (WGS) entry which is preliminary data.</text>
</comment>
<proteinExistence type="predicted"/>
<dbReference type="AlphaFoldDB" id="A0A8J6BB23"/>